<gene>
    <name evidence="4" type="ORF">TTHERM_00686250</name>
</gene>
<keyword evidence="1" id="KW-0547">Nucleotide-binding</keyword>
<reference evidence="5" key="1">
    <citation type="journal article" date="2006" name="PLoS Biol.">
        <title>Macronuclear genome sequence of the ciliate Tetrahymena thermophila, a model eukaryote.</title>
        <authorList>
            <person name="Eisen J.A."/>
            <person name="Coyne R.S."/>
            <person name="Wu M."/>
            <person name="Wu D."/>
            <person name="Thiagarajan M."/>
            <person name="Wortman J.R."/>
            <person name="Badger J.H."/>
            <person name="Ren Q."/>
            <person name="Amedeo P."/>
            <person name="Jones K.M."/>
            <person name="Tallon L.J."/>
            <person name="Delcher A.L."/>
            <person name="Salzberg S.L."/>
            <person name="Silva J.C."/>
            <person name="Haas B.J."/>
            <person name="Majoros W.H."/>
            <person name="Farzad M."/>
            <person name="Carlton J.M."/>
            <person name="Smith R.K. Jr."/>
            <person name="Garg J."/>
            <person name="Pearlman R.E."/>
            <person name="Karrer K.M."/>
            <person name="Sun L."/>
            <person name="Manning G."/>
            <person name="Elde N.C."/>
            <person name="Turkewitz A.P."/>
            <person name="Asai D.J."/>
            <person name="Wilkes D.E."/>
            <person name="Wang Y."/>
            <person name="Cai H."/>
            <person name="Collins K."/>
            <person name="Stewart B.A."/>
            <person name="Lee S.R."/>
            <person name="Wilamowska K."/>
            <person name="Weinberg Z."/>
            <person name="Ruzzo W.L."/>
            <person name="Wloga D."/>
            <person name="Gaertig J."/>
            <person name="Frankel J."/>
            <person name="Tsao C.-C."/>
            <person name="Gorovsky M.A."/>
            <person name="Keeling P.J."/>
            <person name="Waller R.F."/>
            <person name="Patron N.J."/>
            <person name="Cherry J.M."/>
            <person name="Stover N.A."/>
            <person name="Krieger C.J."/>
            <person name="del Toro C."/>
            <person name="Ryder H.F."/>
            <person name="Williamson S.C."/>
            <person name="Barbeau R.A."/>
            <person name="Hamilton E.P."/>
            <person name="Orias E."/>
        </authorList>
    </citation>
    <scope>NUCLEOTIDE SEQUENCE [LARGE SCALE GENOMIC DNA]</scope>
    <source>
        <strain evidence="5">SB210</strain>
    </source>
</reference>
<dbReference type="GO" id="GO:0004594">
    <property type="term" value="F:pantothenate kinase activity"/>
    <property type="evidence" value="ECO:0007669"/>
    <property type="project" value="TreeGrafter"/>
</dbReference>
<dbReference type="KEGG" id="tet:TTHERM_00686250"/>
<dbReference type="EMBL" id="GG662435">
    <property type="protein sequence ID" value="EAS04982.1"/>
    <property type="molecule type" value="Genomic_DNA"/>
</dbReference>
<evidence type="ECO:0000256" key="3">
    <source>
        <dbReference type="ARBA" id="ARBA00022993"/>
    </source>
</evidence>
<evidence type="ECO:0000256" key="1">
    <source>
        <dbReference type="ARBA" id="ARBA00022741"/>
    </source>
</evidence>
<dbReference type="InParanoid" id="I7LXN4"/>
<sequence>MGNRFSFESDSDIIKLVLKLDSNSPSTLLQKVENLPQFKSKQQLQDDLIYFFQDDFKKFLQRDPSDLIEIRKQIYELDRQNNKTEKLNELNLSGYRTGAHNQELTNYIQRLFNGEKVELKTKRIVLSLIQGLTILMKHEKPFYHFNTIIPLTQLEKFNYEVNMDKTFVNAQDKGFPFIFVKIRSGISFYKVTGPGEYKRITGSIMGESFVESIMLKLTSFKDINEGFKIAFQKGDNKNCDMTVEDIYGAGCANLGIPKDILASSFGKCSREGPTSKYNEVDIMKSLLIAITINTGQLIGLYSQLEKIKNIVVSSWKIKSEEFNFILQSTAAFYSKNECIVDFIKDSDYLSCIGDLL</sequence>
<dbReference type="RefSeq" id="XP_001025227.1">
    <property type="nucleotide sequence ID" value="XM_001025227.3"/>
</dbReference>
<protein>
    <submittedName>
        <fullName evidence="4">Fumble protein</fullName>
    </submittedName>
</protein>
<dbReference type="Proteomes" id="UP000009168">
    <property type="component" value="Unassembled WGS sequence"/>
</dbReference>
<dbReference type="AlphaFoldDB" id="I7LXN4"/>
<keyword evidence="2" id="KW-0067">ATP-binding</keyword>
<dbReference type="GO" id="GO:0005524">
    <property type="term" value="F:ATP binding"/>
    <property type="evidence" value="ECO:0007669"/>
    <property type="project" value="UniProtKB-KW"/>
</dbReference>
<dbReference type="eggNOG" id="KOG2201">
    <property type="taxonomic scope" value="Eukaryota"/>
</dbReference>
<dbReference type="Gene3D" id="3.30.420.40">
    <property type="match status" value="1"/>
</dbReference>
<dbReference type="Pfam" id="PF03630">
    <property type="entry name" value="Fumble"/>
    <property type="match status" value="1"/>
</dbReference>
<name>I7LXN4_TETTS</name>
<dbReference type="InterPro" id="IPR043129">
    <property type="entry name" value="ATPase_NBD"/>
</dbReference>
<dbReference type="PANTHER" id="PTHR12280">
    <property type="entry name" value="PANTOTHENATE KINASE"/>
    <property type="match status" value="1"/>
</dbReference>
<dbReference type="PANTHER" id="PTHR12280:SF20">
    <property type="entry name" value="4'-PHOSPHOPANTETHEINE PHOSPHATASE"/>
    <property type="match status" value="1"/>
</dbReference>
<dbReference type="SUPFAM" id="SSF53067">
    <property type="entry name" value="Actin-like ATPase domain"/>
    <property type="match status" value="1"/>
</dbReference>
<evidence type="ECO:0000256" key="2">
    <source>
        <dbReference type="ARBA" id="ARBA00022840"/>
    </source>
</evidence>
<dbReference type="GO" id="GO:0005634">
    <property type="term" value="C:nucleus"/>
    <property type="evidence" value="ECO:0007669"/>
    <property type="project" value="TreeGrafter"/>
</dbReference>
<dbReference type="InterPro" id="IPR004567">
    <property type="entry name" value="Type_II_PanK"/>
</dbReference>
<proteinExistence type="predicted"/>
<dbReference type="STRING" id="312017.I7LXN4"/>
<organism evidence="4 5">
    <name type="scientific">Tetrahymena thermophila (strain SB210)</name>
    <dbReference type="NCBI Taxonomy" id="312017"/>
    <lineage>
        <taxon>Eukaryota</taxon>
        <taxon>Sar</taxon>
        <taxon>Alveolata</taxon>
        <taxon>Ciliophora</taxon>
        <taxon>Intramacronucleata</taxon>
        <taxon>Oligohymenophorea</taxon>
        <taxon>Hymenostomatida</taxon>
        <taxon>Tetrahymenina</taxon>
        <taxon>Tetrahymenidae</taxon>
        <taxon>Tetrahymena</taxon>
    </lineage>
</organism>
<dbReference type="OMA" id="QNEVSIC"/>
<dbReference type="HOGENOM" id="CLU_763875_0_0_1"/>
<keyword evidence="5" id="KW-1185">Reference proteome</keyword>
<evidence type="ECO:0000313" key="5">
    <source>
        <dbReference type="Proteomes" id="UP000009168"/>
    </source>
</evidence>
<dbReference type="OrthoDB" id="296742at2759"/>
<keyword evidence="3" id="KW-0173">Coenzyme A biosynthesis</keyword>
<evidence type="ECO:0000313" key="4">
    <source>
        <dbReference type="EMBL" id="EAS04982.1"/>
    </source>
</evidence>
<accession>I7LXN4</accession>
<dbReference type="GeneID" id="7826346"/>
<dbReference type="GO" id="GO:0015937">
    <property type="term" value="P:coenzyme A biosynthetic process"/>
    <property type="evidence" value="ECO:0007669"/>
    <property type="project" value="UniProtKB-KW"/>
</dbReference>
<dbReference type="GO" id="GO:0005829">
    <property type="term" value="C:cytosol"/>
    <property type="evidence" value="ECO:0007669"/>
    <property type="project" value="TreeGrafter"/>
</dbReference>